<organism evidence="4 5">
    <name type="scientific">Desmophyllum pertusum</name>
    <dbReference type="NCBI Taxonomy" id="174260"/>
    <lineage>
        <taxon>Eukaryota</taxon>
        <taxon>Metazoa</taxon>
        <taxon>Cnidaria</taxon>
        <taxon>Anthozoa</taxon>
        <taxon>Hexacorallia</taxon>
        <taxon>Scleractinia</taxon>
        <taxon>Caryophylliina</taxon>
        <taxon>Caryophylliidae</taxon>
        <taxon>Desmophyllum</taxon>
    </lineage>
</organism>
<dbReference type="Pfam" id="PF02019">
    <property type="entry name" value="WIF"/>
    <property type="match status" value="1"/>
</dbReference>
<dbReference type="Gene3D" id="2.60.40.2170">
    <property type="entry name" value="Wnt, WIF domain"/>
    <property type="match status" value="1"/>
</dbReference>
<name>A0A9W9YA04_9CNID</name>
<keyword evidence="5" id="KW-1185">Reference proteome</keyword>
<dbReference type="Proteomes" id="UP001163046">
    <property type="component" value="Unassembled WGS sequence"/>
</dbReference>
<gene>
    <name evidence="4" type="ORF">OS493_025548</name>
</gene>
<evidence type="ECO:0000256" key="1">
    <source>
        <dbReference type="ARBA" id="ARBA00022729"/>
    </source>
</evidence>
<dbReference type="InterPro" id="IPR038677">
    <property type="entry name" value="WIF_sf"/>
</dbReference>
<keyword evidence="2" id="KW-0325">Glycoprotein</keyword>
<dbReference type="PROSITE" id="PS50814">
    <property type="entry name" value="WIF"/>
    <property type="match status" value="1"/>
</dbReference>
<dbReference type="AlphaFoldDB" id="A0A9W9YA04"/>
<keyword evidence="1" id="KW-0732">Signal</keyword>
<dbReference type="EMBL" id="MU827798">
    <property type="protein sequence ID" value="KAJ7328143.1"/>
    <property type="molecule type" value="Genomic_DNA"/>
</dbReference>
<protein>
    <recommendedName>
        <fullName evidence="3">WIF domain-containing protein</fullName>
    </recommendedName>
</protein>
<evidence type="ECO:0000313" key="4">
    <source>
        <dbReference type="EMBL" id="KAJ7328143.1"/>
    </source>
</evidence>
<sequence>MGYYYYTLQLRSFTPDLLVKPKVNMQPVGPIPETKKEFCVNMTCKGTKDGTAHMLIQINITSGAKDVVLNLRRIKTCRKV</sequence>
<dbReference type="OrthoDB" id="4062651at2759"/>
<evidence type="ECO:0000259" key="3">
    <source>
        <dbReference type="PROSITE" id="PS50814"/>
    </source>
</evidence>
<evidence type="ECO:0000313" key="5">
    <source>
        <dbReference type="Proteomes" id="UP001163046"/>
    </source>
</evidence>
<feature type="domain" description="WIF" evidence="3">
    <location>
        <begin position="1"/>
        <end position="77"/>
    </location>
</feature>
<accession>A0A9W9YA04</accession>
<comment type="caution">
    <text evidence="4">The sequence shown here is derived from an EMBL/GenBank/DDBJ whole genome shotgun (WGS) entry which is preliminary data.</text>
</comment>
<dbReference type="InterPro" id="IPR003306">
    <property type="entry name" value="WIF"/>
</dbReference>
<reference evidence="4" key="1">
    <citation type="submission" date="2023-01" db="EMBL/GenBank/DDBJ databases">
        <title>Genome assembly of the deep-sea coral Lophelia pertusa.</title>
        <authorList>
            <person name="Herrera S."/>
            <person name="Cordes E."/>
        </authorList>
    </citation>
    <scope>NUCLEOTIDE SEQUENCE</scope>
    <source>
        <strain evidence="4">USNM1676648</strain>
        <tissue evidence="4">Polyp</tissue>
    </source>
</reference>
<evidence type="ECO:0000256" key="2">
    <source>
        <dbReference type="ARBA" id="ARBA00023180"/>
    </source>
</evidence>
<proteinExistence type="predicted"/>